<feature type="chain" id="PRO_5015691272" evidence="1">
    <location>
        <begin position="27"/>
        <end position="427"/>
    </location>
</feature>
<evidence type="ECO:0000256" key="1">
    <source>
        <dbReference type="SAM" id="SignalP"/>
    </source>
</evidence>
<sequence length="427" mass="45044">MKKRALTIAALSAALLLGGATVAVVAAQQTQKDVQAQLGRTQKALTESGLARMVSEPYQGTAFGGTQVTTITLMPETADPMVIKLNSRVYNGPFPQGKRFGAATVITDVQFEPGVQAQLDRAFGGQKISLRTDIQFGGHSVTTFNVPAGTITAEGTTTRWQAASGTVRATEREVFSAGQWPGLVIEDQDMRMTLGSASWQMNASQQPDTLGDGKGQFTLASLEAGAPGGQVLKLDRLTVTSTTRSQGPLMSSAVGYGAERLEVAGKTLDKLQLNMTLNNLDRKAMEQLSALTRTRKTPDDAAVNTLITALLKAGPTLVLDRLSVGQGKDEVKFNGQVGFKGAATTDWAAVLDSPELLMGLLDVRLHGEGEAQALNTLAATLAPDPSMAQGLIQAGEENGLLVRRGSRLVTDLNMDQAGLKVNGQPLQ</sequence>
<reference evidence="2 3" key="1">
    <citation type="submission" date="2018-03" db="EMBL/GenBank/DDBJ databases">
        <title>Draft genome of Deinococcus sp. OD32.</title>
        <authorList>
            <person name="Wang X.-P."/>
            <person name="Du Z.-J."/>
        </authorList>
    </citation>
    <scope>NUCLEOTIDE SEQUENCE [LARGE SCALE GENOMIC DNA]</scope>
    <source>
        <strain evidence="2 3">OD32</strain>
    </source>
</reference>
<accession>A0A2T3W9N0</accession>
<dbReference type="EMBL" id="PYSV01000005">
    <property type="protein sequence ID" value="PTA68620.1"/>
    <property type="molecule type" value="Genomic_DNA"/>
</dbReference>
<keyword evidence="1" id="KW-0732">Signal</keyword>
<organism evidence="2 3">
    <name type="scientific">Deinococcus arcticus</name>
    <dbReference type="NCBI Taxonomy" id="2136176"/>
    <lineage>
        <taxon>Bacteria</taxon>
        <taxon>Thermotogati</taxon>
        <taxon>Deinococcota</taxon>
        <taxon>Deinococci</taxon>
        <taxon>Deinococcales</taxon>
        <taxon>Deinococcaceae</taxon>
        <taxon>Deinococcus</taxon>
    </lineage>
</organism>
<protein>
    <submittedName>
        <fullName evidence="2">DUF945 domain-containing protein</fullName>
    </submittedName>
</protein>
<dbReference type="OrthoDB" id="63240at2"/>
<dbReference type="InterPro" id="IPR010352">
    <property type="entry name" value="DUF945"/>
</dbReference>
<name>A0A2T3W9N0_9DEIO</name>
<evidence type="ECO:0000313" key="2">
    <source>
        <dbReference type="EMBL" id="PTA68620.1"/>
    </source>
</evidence>
<keyword evidence="3" id="KW-1185">Reference proteome</keyword>
<comment type="caution">
    <text evidence="2">The sequence shown here is derived from an EMBL/GenBank/DDBJ whole genome shotgun (WGS) entry which is preliminary data.</text>
</comment>
<dbReference type="AlphaFoldDB" id="A0A2T3W9N0"/>
<dbReference type="Proteomes" id="UP000240317">
    <property type="component" value="Unassembled WGS sequence"/>
</dbReference>
<evidence type="ECO:0000313" key="3">
    <source>
        <dbReference type="Proteomes" id="UP000240317"/>
    </source>
</evidence>
<feature type="signal peptide" evidence="1">
    <location>
        <begin position="1"/>
        <end position="26"/>
    </location>
</feature>
<dbReference type="Pfam" id="PF06097">
    <property type="entry name" value="DUF945"/>
    <property type="match status" value="1"/>
</dbReference>
<proteinExistence type="predicted"/>
<gene>
    <name evidence="2" type="ORF">C8263_07050</name>
</gene>